<sequence length="527" mass="54330">MGAVRSPLSVVAATVAVLLTLTAAPAAAAPRAGEPTVVATASGLLRGSVSGGLRHFDGVPYAAPPVGALRWRPPAAVTPWTGVRDATAPASPCAQLPSQFLPGESNGGTSTDEDCLYLNVATPATRSAVPRPVLVWIHGGTNLSGAGSDYDPAAFVERGIVVVSVNYRLGLLGWLAHPALSAQSADGASGDYGLLDQQAALRWVRSNILAFGGDPTRVTVAGQSAGSQDICLHLASPSAAGLFQRAIMQSATCLQTGLLAPIPLAQAEAAGANIAASVGCADPATAAQCLRQLPVTTLLPAGAALPITGNTGTAVLPTDPARAWSTGAVNQVPILTGSTQDEYRLFTALFFDIPGAPLTPDSYAAILRQQIPIPGAADAILAEYPASAFPNASVAYSTALTDLFSACPAYDDSTLYSGHVPVYTYEFADPDAPSFLTDPVMPLAAFHGSELPYLFPGFGEGLSTAGQRRLATAMTGLWSRFIAGSAPWPRFTPARDVVLRLDQPGLTPITTFEVEHRCAFWDSIFGA</sequence>
<feature type="chain" id="PRO_5026373747" description="Carboxylic ester hydrolase" evidence="3">
    <location>
        <begin position="29"/>
        <end position="527"/>
    </location>
</feature>
<evidence type="ECO:0000256" key="2">
    <source>
        <dbReference type="ARBA" id="ARBA00022801"/>
    </source>
</evidence>
<evidence type="ECO:0000313" key="6">
    <source>
        <dbReference type="Proteomes" id="UP000503011"/>
    </source>
</evidence>
<keyword evidence="3" id="KW-0732">Signal</keyword>
<dbReference type="InterPro" id="IPR002018">
    <property type="entry name" value="CarbesteraseB"/>
</dbReference>
<dbReference type="Proteomes" id="UP000503011">
    <property type="component" value="Chromosome"/>
</dbReference>
<comment type="similarity">
    <text evidence="1 3">Belongs to the type-B carboxylesterase/lipase family.</text>
</comment>
<dbReference type="InterPro" id="IPR050309">
    <property type="entry name" value="Type-B_Carboxylest/Lipase"/>
</dbReference>
<keyword evidence="2 3" id="KW-0378">Hydrolase</keyword>
<keyword evidence="6" id="KW-1185">Reference proteome</keyword>
<evidence type="ECO:0000313" key="5">
    <source>
        <dbReference type="EMBL" id="BCB82702.1"/>
    </source>
</evidence>
<evidence type="ECO:0000256" key="1">
    <source>
        <dbReference type="ARBA" id="ARBA00005964"/>
    </source>
</evidence>
<dbReference type="InterPro" id="IPR029058">
    <property type="entry name" value="AB_hydrolase_fold"/>
</dbReference>
<organism evidence="5 6">
    <name type="scientific">Phytohabitans suffuscus</name>
    <dbReference type="NCBI Taxonomy" id="624315"/>
    <lineage>
        <taxon>Bacteria</taxon>
        <taxon>Bacillati</taxon>
        <taxon>Actinomycetota</taxon>
        <taxon>Actinomycetes</taxon>
        <taxon>Micromonosporales</taxon>
        <taxon>Micromonosporaceae</taxon>
    </lineage>
</organism>
<name>A0A6F8Y9B2_9ACTN</name>
<dbReference type="EC" id="3.1.1.-" evidence="3"/>
<dbReference type="PROSITE" id="PS00122">
    <property type="entry name" value="CARBOXYLESTERASE_B_1"/>
    <property type="match status" value="1"/>
</dbReference>
<feature type="signal peptide" evidence="3">
    <location>
        <begin position="1"/>
        <end position="28"/>
    </location>
</feature>
<dbReference type="Gene3D" id="3.40.50.1820">
    <property type="entry name" value="alpha/beta hydrolase"/>
    <property type="match status" value="1"/>
</dbReference>
<protein>
    <recommendedName>
        <fullName evidence="3">Carboxylic ester hydrolase</fullName>
        <ecNumber evidence="3">3.1.1.-</ecNumber>
    </recommendedName>
</protein>
<dbReference type="PANTHER" id="PTHR11559">
    <property type="entry name" value="CARBOXYLESTERASE"/>
    <property type="match status" value="1"/>
</dbReference>
<feature type="domain" description="Carboxylesterase type B" evidence="4">
    <location>
        <begin position="35"/>
        <end position="521"/>
    </location>
</feature>
<gene>
    <name evidence="5" type="ORF">Psuf_000150</name>
</gene>
<dbReference type="InterPro" id="IPR019826">
    <property type="entry name" value="Carboxylesterase_B_AS"/>
</dbReference>
<dbReference type="EMBL" id="AP022871">
    <property type="protein sequence ID" value="BCB82702.1"/>
    <property type="molecule type" value="Genomic_DNA"/>
</dbReference>
<dbReference type="KEGG" id="psuu:Psuf_000150"/>
<dbReference type="GO" id="GO:0016787">
    <property type="term" value="F:hydrolase activity"/>
    <property type="evidence" value="ECO:0007669"/>
    <property type="project" value="UniProtKB-KW"/>
</dbReference>
<dbReference type="RefSeq" id="WP_173152385.1">
    <property type="nucleotide sequence ID" value="NZ_AP022871.1"/>
</dbReference>
<accession>A0A6F8Y9B2</accession>
<dbReference type="AlphaFoldDB" id="A0A6F8Y9B2"/>
<evidence type="ECO:0000256" key="3">
    <source>
        <dbReference type="RuleBase" id="RU361235"/>
    </source>
</evidence>
<reference evidence="5 6" key="2">
    <citation type="submission" date="2020-03" db="EMBL/GenBank/DDBJ databases">
        <authorList>
            <person name="Ichikawa N."/>
            <person name="Kimura A."/>
            <person name="Kitahashi Y."/>
            <person name="Uohara A."/>
        </authorList>
    </citation>
    <scope>NUCLEOTIDE SEQUENCE [LARGE SCALE GENOMIC DNA]</scope>
    <source>
        <strain evidence="5 6">NBRC 105367</strain>
    </source>
</reference>
<dbReference type="SUPFAM" id="SSF53474">
    <property type="entry name" value="alpha/beta-Hydrolases"/>
    <property type="match status" value="1"/>
</dbReference>
<proteinExistence type="inferred from homology"/>
<reference evidence="5 6" key="1">
    <citation type="submission" date="2020-03" db="EMBL/GenBank/DDBJ databases">
        <title>Whole genome shotgun sequence of Phytohabitans suffuscus NBRC 105367.</title>
        <authorList>
            <person name="Komaki H."/>
            <person name="Tamura T."/>
        </authorList>
    </citation>
    <scope>NUCLEOTIDE SEQUENCE [LARGE SCALE GENOMIC DNA]</scope>
    <source>
        <strain evidence="5 6">NBRC 105367</strain>
    </source>
</reference>
<evidence type="ECO:0000259" key="4">
    <source>
        <dbReference type="Pfam" id="PF00135"/>
    </source>
</evidence>
<dbReference type="Pfam" id="PF00135">
    <property type="entry name" value="COesterase"/>
    <property type="match status" value="1"/>
</dbReference>